<name>A0A223KPH7_9BACI</name>
<dbReference type="STRING" id="1314751.GCA_001591425_04263"/>
<keyword evidence="3" id="KW-1003">Cell membrane</keyword>
<dbReference type="KEGG" id="bcoh:BC6307_09010"/>
<reference evidence="8 9" key="1">
    <citation type="submission" date="2016-12" db="EMBL/GenBank/DDBJ databases">
        <title>The whole genome sequencing and assembly of Bacillus cohnii DSM 6307T strain.</title>
        <authorList>
            <person name="Lee Y.-J."/>
            <person name="Yi H."/>
            <person name="Bahn Y.-S."/>
            <person name="Kim J.F."/>
            <person name="Lee D.-W."/>
        </authorList>
    </citation>
    <scope>NUCLEOTIDE SEQUENCE [LARGE SCALE GENOMIC DNA]</scope>
    <source>
        <strain evidence="8 9">DSM 6307</strain>
    </source>
</reference>
<feature type="transmembrane region" description="Helical" evidence="7">
    <location>
        <begin position="248"/>
        <end position="269"/>
    </location>
</feature>
<dbReference type="RefSeq" id="WP_066420468.1">
    <property type="nucleotide sequence ID" value="NZ_CP018866.1"/>
</dbReference>
<evidence type="ECO:0000256" key="3">
    <source>
        <dbReference type="ARBA" id="ARBA00022475"/>
    </source>
</evidence>
<feature type="transmembrane region" description="Helical" evidence="7">
    <location>
        <begin position="90"/>
        <end position="112"/>
    </location>
</feature>
<evidence type="ECO:0000256" key="4">
    <source>
        <dbReference type="ARBA" id="ARBA00022692"/>
    </source>
</evidence>
<dbReference type="PANTHER" id="PTHR30106:SF1">
    <property type="entry name" value="UPF0324 MEMBRANE PROTEIN FN0533"/>
    <property type="match status" value="1"/>
</dbReference>
<dbReference type="Proteomes" id="UP000215224">
    <property type="component" value="Chromosome"/>
</dbReference>
<evidence type="ECO:0000256" key="2">
    <source>
        <dbReference type="ARBA" id="ARBA00007977"/>
    </source>
</evidence>
<evidence type="ECO:0000313" key="9">
    <source>
        <dbReference type="Proteomes" id="UP000215224"/>
    </source>
</evidence>
<dbReference type="InterPro" id="IPR018383">
    <property type="entry name" value="UPF0324_pro"/>
</dbReference>
<dbReference type="EMBL" id="CP018866">
    <property type="protein sequence ID" value="AST91410.1"/>
    <property type="molecule type" value="Genomic_DNA"/>
</dbReference>
<feature type="transmembrane region" description="Helical" evidence="7">
    <location>
        <begin position="151"/>
        <end position="173"/>
    </location>
</feature>
<evidence type="ECO:0000256" key="1">
    <source>
        <dbReference type="ARBA" id="ARBA00004651"/>
    </source>
</evidence>
<proteinExistence type="inferred from homology"/>
<feature type="transmembrane region" description="Helical" evidence="7">
    <location>
        <begin position="275"/>
        <end position="296"/>
    </location>
</feature>
<feature type="transmembrane region" description="Helical" evidence="7">
    <location>
        <begin position="65"/>
        <end position="84"/>
    </location>
</feature>
<evidence type="ECO:0008006" key="10">
    <source>
        <dbReference type="Google" id="ProtNLM"/>
    </source>
</evidence>
<keyword evidence="5 7" id="KW-1133">Transmembrane helix</keyword>
<feature type="transmembrane region" description="Helical" evidence="7">
    <location>
        <begin position="185"/>
        <end position="206"/>
    </location>
</feature>
<feature type="transmembrane region" description="Helical" evidence="7">
    <location>
        <begin position="308"/>
        <end position="329"/>
    </location>
</feature>
<keyword evidence="4 7" id="KW-0812">Transmembrane</keyword>
<dbReference type="GO" id="GO:0005886">
    <property type="term" value="C:plasma membrane"/>
    <property type="evidence" value="ECO:0007669"/>
    <property type="project" value="UniProtKB-SubCell"/>
</dbReference>
<feature type="transmembrane region" description="Helical" evidence="7">
    <location>
        <begin position="218"/>
        <end position="236"/>
    </location>
</feature>
<evidence type="ECO:0000256" key="7">
    <source>
        <dbReference type="SAM" id="Phobius"/>
    </source>
</evidence>
<feature type="transmembrane region" description="Helical" evidence="7">
    <location>
        <begin position="124"/>
        <end position="145"/>
    </location>
</feature>
<accession>A0A223KPH7</accession>
<comment type="subcellular location">
    <subcellularLocation>
        <location evidence="1">Cell membrane</location>
        <topology evidence="1">Multi-pass membrane protein</topology>
    </subcellularLocation>
</comment>
<comment type="similarity">
    <text evidence="2">Belongs to the UPF0324 family.</text>
</comment>
<feature type="transmembrane region" description="Helical" evidence="7">
    <location>
        <begin position="12"/>
        <end position="29"/>
    </location>
</feature>
<sequence>MISFIKARHFKWAIGLLLCLAIATVSYFLGQLFPIIGAVIFALLIGMLLRNVMPISPESQKGVSFVVKRVLKLAIILLGATLSVQSIVSIGMQSIFLILLVVIGGIAITLAVGKLFNIESTLSLLIGSGTSICGATAISVVKGVVSAKESITAYAISTIFLFNIIATLVYPWIARMVDLTPLQIGIWIGSAIHDTSSVVAVGFLLGDEIGEIATTVKLVRTLFILPLVLAIIFILVRKTKDEPVHYKQAFPIFIIGFVLMSVFYSFGIISDSVSAIFGQIAKFLVIIVMAGVGLQVDWRKFTELGSKPLLVGMIASLFVAIISFAYVWFFV</sequence>
<keyword evidence="9" id="KW-1185">Reference proteome</keyword>
<evidence type="ECO:0000313" key="8">
    <source>
        <dbReference type="EMBL" id="AST91410.1"/>
    </source>
</evidence>
<gene>
    <name evidence="8" type="ORF">BC6307_09010</name>
</gene>
<dbReference type="Pfam" id="PF03601">
    <property type="entry name" value="Cons_hypoth698"/>
    <property type="match status" value="1"/>
</dbReference>
<evidence type="ECO:0000256" key="5">
    <source>
        <dbReference type="ARBA" id="ARBA00022989"/>
    </source>
</evidence>
<dbReference type="PANTHER" id="PTHR30106">
    <property type="entry name" value="INNER MEMBRANE PROTEIN YEIH-RELATED"/>
    <property type="match status" value="1"/>
</dbReference>
<evidence type="ECO:0000256" key="6">
    <source>
        <dbReference type="ARBA" id="ARBA00023136"/>
    </source>
</evidence>
<organism evidence="8 9">
    <name type="scientific">Sutcliffiella cohnii</name>
    <dbReference type="NCBI Taxonomy" id="33932"/>
    <lineage>
        <taxon>Bacteria</taxon>
        <taxon>Bacillati</taxon>
        <taxon>Bacillota</taxon>
        <taxon>Bacilli</taxon>
        <taxon>Bacillales</taxon>
        <taxon>Bacillaceae</taxon>
        <taxon>Sutcliffiella</taxon>
    </lineage>
</organism>
<protein>
    <recommendedName>
        <fullName evidence="10">Sulfate exporter family transporter</fullName>
    </recommendedName>
</protein>
<dbReference type="AlphaFoldDB" id="A0A223KPH7"/>
<keyword evidence="6 7" id="KW-0472">Membrane</keyword>